<dbReference type="PROSITE" id="PS00455">
    <property type="entry name" value="AMP_BINDING"/>
    <property type="match status" value="1"/>
</dbReference>
<gene>
    <name evidence="8" type="ORF">GKO32_16825</name>
</gene>
<dbReference type="GO" id="GO:0006629">
    <property type="term" value="P:lipid metabolic process"/>
    <property type="evidence" value="ECO:0007669"/>
    <property type="project" value="InterPro"/>
</dbReference>
<dbReference type="GO" id="GO:0030729">
    <property type="term" value="F:acetoacetate-CoA ligase activity"/>
    <property type="evidence" value="ECO:0007669"/>
    <property type="project" value="UniProtKB-EC"/>
</dbReference>
<dbReference type="Pfam" id="PF13193">
    <property type="entry name" value="AMP-binding_C"/>
    <property type="match status" value="1"/>
</dbReference>
<dbReference type="AlphaFoldDB" id="A0A6N7YUM7"/>
<dbReference type="EMBL" id="WMBA01000024">
    <property type="protein sequence ID" value="MTD55628.1"/>
    <property type="molecule type" value="Genomic_DNA"/>
</dbReference>
<evidence type="ECO:0000256" key="1">
    <source>
        <dbReference type="ARBA" id="ARBA00006432"/>
    </source>
</evidence>
<evidence type="ECO:0000256" key="3">
    <source>
        <dbReference type="ARBA" id="ARBA00022741"/>
    </source>
</evidence>
<dbReference type="EC" id="6.2.1.16" evidence="8"/>
<dbReference type="InterPro" id="IPR025110">
    <property type="entry name" value="AMP-bd_C"/>
</dbReference>
<feature type="domain" description="AMP-binding enzyme C-terminal" evidence="6">
    <location>
        <begin position="523"/>
        <end position="597"/>
    </location>
</feature>
<evidence type="ECO:0000259" key="5">
    <source>
        <dbReference type="Pfam" id="PF00501"/>
    </source>
</evidence>
<dbReference type="RefSeq" id="WP_154757826.1">
    <property type="nucleotide sequence ID" value="NZ_WMBA01000024.1"/>
</dbReference>
<accession>A0A6N7YUM7</accession>
<feature type="domain" description="Acetyl-coenzyme A synthetase N-terminal" evidence="7">
    <location>
        <begin position="26"/>
        <end position="79"/>
    </location>
</feature>
<dbReference type="PANTHER" id="PTHR42921">
    <property type="entry name" value="ACETOACETYL-COA SYNTHETASE"/>
    <property type="match status" value="1"/>
</dbReference>
<feature type="domain" description="AMP-dependent synthetase/ligase" evidence="5">
    <location>
        <begin position="85"/>
        <end position="455"/>
    </location>
</feature>
<reference evidence="8 9" key="1">
    <citation type="submission" date="2019-11" db="EMBL/GenBank/DDBJ databases">
        <title>Draft genome of Amycolatopsis RM579.</title>
        <authorList>
            <person name="Duangmal K."/>
            <person name="Mingma R."/>
        </authorList>
    </citation>
    <scope>NUCLEOTIDE SEQUENCE [LARGE SCALE GENOMIC DNA]</scope>
    <source>
        <strain evidence="8 9">RM579</strain>
    </source>
</reference>
<dbReference type="InterPro" id="IPR032387">
    <property type="entry name" value="ACAS_N"/>
</dbReference>
<evidence type="ECO:0000313" key="9">
    <source>
        <dbReference type="Proteomes" id="UP000440096"/>
    </source>
</evidence>
<dbReference type="OrthoDB" id="9803968at2"/>
<keyword evidence="4" id="KW-0067">ATP-binding</keyword>
<dbReference type="Gene3D" id="3.40.50.12780">
    <property type="entry name" value="N-terminal domain of ligase-like"/>
    <property type="match status" value="1"/>
</dbReference>
<dbReference type="Proteomes" id="UP000440096">
    <property type="component" value="Unassembled WGS sequence"/>
</dbReference>
<dbReference type="Pfam" id="PF00501">
    <property type="entry name" value="AMP-binding"/>
    <property type="match status" value="1"/>
</dbReference>
<dbReference type="NCBIfam" id="NF002937">
    <property type="entry name" value="PRK03584.1"/>
    <property type="match status" value="1"/>
</dbReference>
<dbReference type="InterPro" id="IPR005914">
    <property type="entry name" value="Acac_CoA_synth"/>
</dbReference>
<name>A0A6N7YUM7_9PSEU</name>
<evidence type="ECO:0000256" key="4">
    <source>
        <dbReference type="ARBA" id="ARBA00022840"/>
    </source>
</evidence>
<sequence length="643" mass="68566">MSRPAFRLADFAGFASRRTSLDLNDYQRLWAWSVSDLTAFWGSVWDFFGLPARSPGEPVLADDRMPGAVWFPDTALNFTTEVFRNRRPTDVALIAVSETGPDTTLTWAELETQVAAAATGLAELGVGHNDTVVAYLPNGVEAVVAFLAAASLGAIWGLCGTDYAPGAAAARLAQLRPKVLIAATGHTHAGRAHDDSAGVDELRAALPGLEHLVLVGETSAAFDGHVITWSDLTADRTGTLEPVLLPFDHPLWVLFSSGTTGIPKGIMHGHGGVVLEHLKLNALHLDLGPGDRMLWYTTPSWMMWNALVSCLLVGAAIICVDGSPAHPRVDQLWAIAARTEATVLGTSPAYLSACRRAEVNVRGHHLAALRTVGVTGSTFSAGLFSWLANQIAPAARIAVTSGGTDVVTAFAGPSPWLEVRPGELSGPCLGVALEAVDPDGAPVRDTVGELVVTRPMPSMPLGFWDDPGGGRLHAAYFSTYPGIWRHGDWITVTGRGSVVIHGRSDATLNRRGIRIGSADIYAIVEALPYVREALVVGVEEPHDGYWMPMFVATADDVELTDHWKAEIRSAIATGASPRHVPDDIVQVPAIPHTRTGKKLEVPIKRILGGESPESVLDPTSVDAAESLTFFHDLGIARAHHRSD</sequence>
<organism evidence="8 9">
    <name type="scientific">Amycolatopsis pithecellobii</name>
    <dbReference type="NCBI Taxonomy" id="664692"/>
    <lineage>
        <taxon>Bacteria</taxon>
        <taxon>Bacillati</taxon>
        <taxon>Actinomycetota</taxon>
        <taxon>Actinomycetes</taxon>
        <taxon>Pseudonocardiales</taxon>
        <taxon>Pseudonocardiaceae</taxon>
        <taxon>Amycolatopsis</taxon>
    </lineage>
</organism>
<comment type="caution">
    <text evidence="8">The sequence shown here is derived from an EMBL/GenBank/DDBJ whole genome shotgun (WGS) entry which is preliminary data.</text>
</comment>
<dbReference type="InterPro" id="IPR020845">
    <property type="entry name" value="AMP-binding_CS"/>
</dbReference>
<dbReference type="InterPro" id="IPR000873">
    <property type="entry name" value="AMP-dep_synth/lig_dom"/>
</dbReference>
<dbReference type="InterPro" id="IPR045851">
    <property type="entry name" value="AMP-bd_C_sf"/>
</dbReference>
<keyword evidence="2 8" id="KW-0436">Ligase</keyword>
<evidence type="ECO:0000259" key="7">
    <source>
        <dbReference type="Pfam" id="PF16177"/>
    </source>
</evidence>
<dbReference type="GO" id="GO:0005524">
    <property type="term" value="F:ATP binding"/>
    <property type="evidence" value="ECO:0007669"/>
    <property type="project" value="UniProtKB-KW"/>
</dbReference>
<comment type="similarity">
    <text evidence="1">Belongs to the ATP-dependent AMP-binding enzyme family.</text>
</comment>
<evidence type="ECO:0000259" key="6">
    <source>
        <dbReference type="Pfam" id="PF13193"/>
    </source>
</evidence>
<dbReference type="InterPro" id="IPR042099">
    <property type="entry name" value="ANL_N_sf"/>
</dbReference>
<evidence type="ECO:0000256" key="2">
    <source>
        <dbReference type="ARBA" id="ARBA00022598"/>
    </source>
</evidence>
<dbReference type="NCBIfam" id="TIGR01217">
    <property type="entry name" value="ac_ac_CoA_syn"/>
    <property type="match status" value="1"/>
</dbReference>
<protein>
    <submittedName>
        <fullName evidence="8">Acetoacetate--CoA ligase</fullName>
        <ecNumber evidence="8">6.2.1.16</ecNumber>
    </submittedName>
</protein>
<proteinExistence type="inferred from homology"/>
<keyword evidence="9" id="KW-1185">Reference proteome</keyword>
<dbReference type="Pfam" id="PF16177">
    <property type="entry name" value="ACAS_N"/>
    <property type="match status" value="1"/>
</dbReference>
<dbReference type="SUPFAM" id="SSF56801">
    <property type="entry name" value="Acetyl-CoA synthetase-like"/>
    <property type="match status" value="1"/>
</dbReference>
<evidence type="ECO:0000313" key="8">
    <source>
        <dbReference type="EMBL" id="MTD55628.1"/>
    </source>
</evidence>
<dbReference type="PANTHER" id="PTHR42921:SF1">
    <property type="entry name" value="ACETOACETYL-COA SYNTHETASE"/>
    <property type="match status" value="1"/>
</dbReference>
<dbReference type="Gene3D" id="3.30.300.30">
    <property type="match status" value="1"/>
</dbReference>
<keyword evidence="3" id="KW-0547">Nucleotide-binding</keyword>